<dbReference type="AlphaFoldDB" id="A0A6A5WWT5"/>
<dbReference type="InterPro" id="IPR036770">
    <property type="entry name" value="Ankyrin_rpt-contain_sf"/>
</dbReference>
<reference evidence="1" key="1">
    <citation type="journal article" date="2020" name="Stud. Mycol.">
        <title>101 Dothideomycetes genomes: a test case for predicting lifestyles and emergence of pathogens.</title>
        <authorList>
            <person name="Haridas S."/>
            <person name="Albert R."/>
            <person name="Binder M."/>
            <person name="Bloem J."/>
            <person name="Labutti K."/>
            <person name="Salamov A."/>
            <person name="Andreopoulos B."/>
            <person name="Baker S."/>
            <person name="Barry K."/>
            <person name="Bills G."/>
            <person name="Bluhm B."/>
            <person name="Cannon C."/>
            <person name="Castanera R."/>
            <person name="Culley D."/>
            <person name="Daum C."/>
            <person name="Ezra D."/>
            <person name="Gonzalez J."/>
            <person name="Henrissat B."/>
            <person name="Kuo A."/>
            <person name="Liang C."/>
            <person name="Lipzen A."/>
            <person name="Lutzoni F."/>
            <person name="Magnuson J."/>
            <person name="Mondo S."/>
            <person name="Nolan M."/>
            <person name="Ohm R."/>
            <person name="Pangilinan J."/>
            <person name="Park H.-J."/>
            <person name="Ramirez L."/>
            <person name="Alfaro M."/>
            <person name="Sun H."/>
            <person name="Tritt A."/>
            <person name="Yoshinaga Y."/>
            <person name="Zwiers L.-H."/>
            <person name="Turgeon B."/>
            <person name="Goodwin S."/>
            <person name="Spatafora J."/>
            <person name="Crous P."/>
            <person name="Grigoriev I."/>
        </authorList>
    </citation>
    <scope>NUCLEOTIDE SEQUENCE</scope>
    <source>
        <strain evidence="1">CBS 123094</strain>
    </source>
</reference>
<protein>
    <submittedName>
        <fullName evidence="1">Uncharacterized protein</fullName>
    </submittedName>
</protein>
<dbReference type="SUPFAM" id="SSF48403">
    <property type="entry name" value="Ankyrin repeat"/>
    <property type="match status" value="1"/>
</dbReference>
<dbReference type="EMBL" id="ML977561">
    <property type="protein sequence ID" value="KAF2006077.1"/>
    <property type="molecule type" value="Genomic_DNA"/>
</dbReference>
<dbReference type="Gene3D" id="1.25.40.20">
    <property type="entry name" value="Ankyrin repeat-containing domain"/>
    <property type="match status" value="1"/>
</dbReference>
<organism evidence="1 2">
    <name type="scientific">Amniculicola lignicola CBS 123094</name>
    <dbReference type="NCBI Taxonomy" id="1392246"/>
    <lineage>
        <taxon>Eukaryota</taxon>
        <taxon>Fungi</taxon>
        <taxon>Dikarya</taxon>
        <taxon>Ascomycota</taxon>
        <taxon>Pezizomycotina</taxon>
        <taxon>Dothideomycetes</taxon>
        <taxon>Pleosporomycetidae</taxon>
        <taxon>Pleosporales</taxon>
        <taxon>Amniculicolaceae</taxon>
        <taxon>Amniculicola</taxon>
    </lineage>
</organism>
<keyword evidence="2" id="KW-1185">Reference proteome</keyword>
<gene>
    <name evidence="1" type="ORF">P154DRAFT_518288</name>
</gene>
<evidence type="ECO:0000313" key="1">
    <source>
        <dbReference type="EMBL" id="KAF2006077.1"/>
    </source>
</evidence>
<dbReference type="Proteomes" id="UP000799779">
    <property type="component" value="Unassembled WGS sequence"/>
</dbReference>
<name>A0A6A5WWT5_9PLEO</name>
<accession>A0A6A5WWT5</accession>
<evidence type="ECO:0000313" key="2">
    <source>
        <dbReference type="Proteomes" id="UP000799779"/>
    </source>
</evidence>
<proteinExistence type="predicted"/>
<sequence length="295" mass="33690">MELSERFVRLSGPTGEEIRRLLNLPDMFALWVENGMDRDSSFWKIDWKKDPDPNAETFLCFLLGADWAGRHLAPAFANRHSMLPVLTAQLRFTMEFDVYDTHDRTCEFIGSIPELVAQQSPLHPDIFDLILDLISDQGTAHFDLSKILLLCVGNHRHRNCKTSCPLERLLDFGASANGPEGACMTPLQIATSCWDICGVKTLLTAGADVDATRNDGLRFPPDSVMGERFNRFFGLTPLDIIRYSDWKYMEEIKREVLRKEIEGLLLQFGAKGNESHDEEVIFRRRMVGVRQKIRI</sequence>